<reference evidence="9 11" key="1">
    <citation type="submission" date="2019-06" db="EMBL/GenBank/DDBJ databases">
        <title>Mycoplasma nasistruthionis sp. nov. str Ms03.</title>
        <authorList>
            <person name="Botes A."/>
        </authorList>
    </citation>
    <scope>NUCLEOTIDE SEQUENCE [LARGE SCALE GENOMIC DNA]</scope>
    <source>
        <strain evidence="9 11">Ms03</strain>
    </source>
</reference>
<dbReference type="Pfam" id="PF17136">
    <property type="entry name" value="ribosomal_L24"/>
    <property type="match status" value="1"/>
</dbReference>
<dbReference type="RefSeq" id="WP_139592304.1">
    <property type="nucleotide sequence ID" value="NZ_CP040825.1"/>
</dbReference>
<organism evidence="9 11">
    <name type="scientific">Mycoplasma nasistruthionis</name>
    <dbReference type="NCBI Taxonomy" id="353852"/>
    <lineage>
        <taxon>Bacteria</taxon>
        <taxon>Bacillati</taxon>
        <taxon>Mycoplasmatota</taxon>
        <taxon>Mollicutes</taxon>
        <taxon>Mycoplasmataceae</taxon>
        <taxon>Mycoplasma</taxon>
    </lineage>
</organism>
<dbReference type="GO" id="GO:0003735">
    <property type="term" value="F:structural constituent of ribosome"/>
    <property type="evidence" value="ECO:0007669"/>
    <property type="project" value="InterPro"/>
</dbReference>
<dbReference type="CDD" id="cd06089">
    <property type="entry name" value="KOW_RPL26"/>
    <property type="match status" value="1"/>
</dbReference>
<evidence type="ECO:0000256" key="2">
    <source>
        <dbReference type="ARBA" id="ARBA00022980"/>
    </source>
</evidence>
<evidence type="ECO:0000259" key="7">
    <source>
        <dbReference type="SMART" id="SM00739"/>
    </source>
</evidence>
<dbReference type="GO" id="GO:0005840">
    <property type="term" value="C:ribosome"/>
    <property type="evidence" value="ECO:0007669"/>
    <property type="project" value="UniProtKB-KW"/>
</dbReference>
<evidence type="ECO:0000313" key="11">
    <source>
        <dbReference type="Proteomes" id="UP000315201"/>
    </source>
</evidence>
<evidence type="ECO:0000256" key="6">
    <source>
        <dbReference type="RuleBase" id="RU003477"/>
    </source>
</evidence>
<dbReference type="Proteomes" id="UP000315201">
    <property type="component" value="Chromosome"/>
</dbReference>
<dbReference type="InterPro" id="IPR008991">
    <property type="entry name" value="Translation_prot_SH3-like_sf"/>
</dbReference>
<dbReference type="SUPFAM" id="SSF50104">
    <property type="entry name" value="Translation proteins SH3-like domain"/>
    <property type="match status" value="1"/>
</dbReference>
<dbReference type="Pfam" id="PF00467">
    <property type="entry name" value="KOW"/>
    <property type="match status" value="1"/>
</dbReference>
<protein>
    <recommendedName>
        <fullName evidence="4 5">Large ribosomal subunit protein uL24</fullName>
    </recommendedName>
</protein>
<name>A0A4Y6I6T4_9MOLU</name>
<keyword evidence="5" id="KW-0699">rRNA-binding</keyword>
<dbReference type="OrthoDB" id="9807419at2"/>
<dbReference type="GO" id="GO:0006412">
    <property type="term" value="P:translation"/>
    <property type="evidence" value="ECO:0007669"/>
    <property type="project" value="UniProtKB-UniRule"/>
</dbReference>
<dbReference type="InterPro" id="IPR057264">
    <property type="entry name" value="Ribosomal_uL24_C"/>
</dbReference>
<comment type="function">
    <text evidence="5">One of two assembly initiator proteins, it binds directly to the 5'-end of the 23S rRNA, where it nucleates assembly of the 50S subunit.</text>
</comment>
<sequence length="110" mass="12128">MNKVKFKVNDEVLVIAGSEKGRTGTITKVLHDKNAVIIKGLKIVKKHVKPSQKNQDGSIVEMEAPIHASNVAYLVKKATKDKPAVISKIGYKVDGKGKKVRIARRTQKEI</sequence>
<comment type="subunit">
    <text evidence="5">Part of the 50S ribosomal subunit.</text>
</comment>
<evidence type="ECO:0000313" key="10">
    <source>
        <dbReference type="Proteomes" id="UP000305457"/>
    </source>
</evidence>
<gene>
    <name evidence="5" type="primary">rplX</name>
    <name evidence="8" type="ORF">FG904_02290</name>
    <name evidence="9" type="ORF">FIV53_02260</name>
</gene>
<evidence type="ECO:0000256" key="3">
    <source>
        <dbReference type="ARBA" id="ARBA00023274"/>
    </source>
</evidence>
<dbReference type="GO" id="GO:1990904">
    <property type="term" value="C:ribonucleoprotein complex"/>
    <property type="evidence" value="ECO:0007669"/>
    <property type="project" value="UniProtKB-KW"/>
</dbReference>
<evidence type="ECO:0000256" key="4">
    <source>
        <dbReference type="ARBA" id="ARBA00035206"/>
    </source>
</evidence>
<dbReference type="EMBL" id="CP040825">
    <property type="protein sequence ID" value="QCZ36823.1"/>
    <property type="molecule type" value="Genomic_DNA"/>
</dbReference>
<dbReference type="NCBIfam" id="TIGR01079">
    <property type="entry name" value="rplX_bact"/>
    <property type="match status" value="1"/>
</dbReference>
<dbReference type="SMART" id="SM00739">
    <property type="entry name" value="KOW"/>
    <property type="match status" value="1"/>
</dbReference>
<dbReference type="PANTHER" id="PTHR12903">
    <property type="entry name" value="MITOCHONDRIAL RIBOSOMAL PROTEIN L24"/>
    <property type="match status" value="1"/>
</dbReference>
<evidence type="ECO:0000256" key="1">
    <source>
        <dbReference type="ARBA" id="ARBA00010618"/>
    </source>
</evidence>
<keyword evidence="2 5" id="KW-0689">Ribosomal protein</keyword>
<dbReference type="AlphaFoldDB" id="A0A4Y6I6T4"/>
<keyword evidence="11" id="KW-1185">Reference proteome</keyword>
<dbReference type="Gene3D" id="2.30.30.30">
    <property type="match status" value="1"/>
</dbReference>
<proteinExistence type="inferred from homology"/>
<dbReference type="PROSITE" id="PS01108">
    <property type="entry name" value="RIBOSOMAL_L24"/>
    <property type="match status" value="1"/>
</dbReference>
<reference evidence="8 10" key="2">
    <citation type="submission" date="2019-06" db="EMBL/GenBank/DDBJ databases">
        <title>Mycoplasma sp. 2F1A isolated from ostrich.</title>
        <authorList>
            <person name="Spergser J."/>
        </authorList>
    </citation>
    <scope>NUCLEOTIDE SEQUENCE [LARGE SCALE GENOMIC DNA]</scope>
    <source>
        <strain evidence="8 10">2F1A</strain>
    </source>
</reference>
<dbReference type="Proteomes" id="UP000305457">
    <property type="component" value="Chromosome"/>
</dbReference>
<dbReference type="InterPro" id="IPR005824">
    <property type="entry name" value="KOW"/>
</dbReference>
<feature type="domain" description="KOW" evidence="7">
    <location>
        <begin position="5"/>
        <end position="32"/>
    </location>
</feature>
<evidence type="ECO:0000313" key="8">
    <source>
        <dbReference type="EMBL" id="QCZ36823.1"/>
    </source>
</evidence>
<dbReference type="InterPro" id="IPR041988">
    <property type="entry name" value="Ribosomal_uL24_KOW"/>
</dbReference>
<dbReference type="GO" id="GO:0019843">
    <property type="term" value="F:rRNA binding"/>
    <property type="evidence" value="ECO:0007669"/>
    <property type="project" value="UniProtKB-UniRule"/>
</dbReference>
<comment type="function">
    <text evidence="5">One of the proteins that surrounds the polypeptide exit tunnel on the outside of the subunit.</text>
</comment>
<evidence type="ECO:0000256" key="5">
    <source>
        <dbReference type="HAMAP-Rule" id="MF_01326"/>
    </source>
</evidence>
<comment type="similarity">
    <text evidence="1 5 6">Belongs to the universal ribosomal protein uL24 family.</text>
</comment>
<evidence type="ECO:0000313" key="9">
    <source>
        <dbReference type="EMBL" id="QDF65102.1"/>
    </source>
</evidence>
<dbReference type="InterPro" id="IPR005825">
    <property type="entry name" value="Ribosomal_uL24_CS"/>
</dbReference>
<keyword evidence="5" id="KW-0694">RNA-binding</keyword>
<accession>A0A4Y6I6T4</accession>
<dbReference type="KEGG" id="mnh:FG904_02290"/>
<dbReference type="InterPro" id="IPR014722">
    <property type="entry name" value="Rib_uL2_dom2"/>
</dbReference>
<dbReference type="EMBL" id="CP041147">
    <property type="protein sequence ID" value="QDF65102.1"/>
    <property type="molecule type" value="Genomic_DNA"/>
</dbReference>
<accession>A0A5B7XY38</accession>
<dbReference type="InterPro" id="IPR003256">
    <property type="entry name" value="Ribosomal_uL24"/>
</dbReference>
<dbReference type="HAMAP" id="MF_01326_B">
    <property type="entry name" value="Ribosomal_uL24_B"/>
    <property type="match status" value="1"/>
</dbReference>
<keyword evidence="3 5" id="KW-0687">Ribonucleoprotein</keyword>